<proteinExistence type="predicted"/>
<accession>A0A6S6SZR5</accession>
<name>A0A6S6SZR5_9GAMM</name>
<sequence>MMSQTPTNFVEEVDEFTLCPRCELPGGYMLRIPRGMWHRLFFLKKKRYLCQECGHRFYTNKPVKH</sequence>
<gene>
    <name evidence="1" type="ORF">HELGO_WM42438</name>
</gene>
<dbReference type="EMBL" id="CACVAV010000227">
    <property type="protein sequence ID" value="CAA6813991.1"/>
    <property type="molecule type" value="Genomic_DNA"/>
</dbReference>
<reference evidence="1" key="1">
    <citation type="submission" date="2020-01" db="EMBL/GenBank/DDBJ databases">
        <authorList>
            <person name="Meier V. D."/>
            <person name="Meier V D."/>
        </authorList>
    </citation>
    <scope>NUCLEOTIDE SEQUENCE</scope>
    <source>
        <strain evidence="1">HLG_WM_MAG_08</strain>
    </source>
</reference>
<dbReference type="AlphaFoldDB" id="A0A6S6SZR5"/>
<protein>
    <submittedName>
        <fullName evidence="1">Uncharacterized protein</fullName>
    </submittedName>
</protein>
<evidence type="ECO:0000313" key="1">
    <source>
        <dbReference type="EMBL" id="CAA6813991.1"/>
    </source>
</evidence>
<organism evidence="1">
    <name type="scientific">uncultured Thiotrichaceae bacterium</name>
    <dbReference type="NCBI Taxonomy" id="298394"/>
    <lineage>
        <taxon>Bacteria</taxon>
        <taxon>Pseudomonadati</taxon>
        <taxon>Pseudomonadota</taxon>
        <taxon>Gammaproteobacteria</taxon>
        <taxon>Thiotrichales</taxon>
        <taxon>Thiotrichaceae</taxon>
        <taxon>environmental samples</taxon>
    </lineage>
</organism>